<gene>
    <name evidence="1" type="ORF">UFOPK1826_01215</name>
</gene>
<protein>
    <submittedName>
        <fullName evidence="1">Unannotated protein</fullName>
    </submittedName>
</protein>
<proteinExistence type="predicted"/>
<sequence>MRPQDALDKLEHGELAMFPPTSENLKFLANYKTSGEVLAAAKKVSRPVAILPKLRTNSDGKVIGVLMPGDPGY</sequence>
<name>A0A6J6H9K4_9ZZZZ</name>
<evidence type="ECO:0000313" key="1">
    <source>
        <dbReference type="EMBL" id="CAB4610271.1"/>
    </source>
</evidence>
<organism evidence="1">
    <name type="scientific">freshwater metagenome</name>
    <dbReference type="NCBI Taxonomy" id="449393"/>
    <lineage>
        <taxon>unclassified sequences</taxon>
        <taxon>metagenomes</taxon>
        <taxon>ecological metagenomes</taxon>
    </lineage>
</organism>
<accession>A0A6J6H9K4</accession>
<reference evidence="1" key="1">
    <citation type="submission" date="2020-05" db="EMBL/GenBank/DDBJ databases">
        <authorList>
            <person name="Chiriac C."/>
            <person name="Salcher M."/>
            <person name="Ghai R."/>
            <person name="Kavagutti S V."/>
        </authorList>
    </citation>
    <scope>NUCLEOTIDE SEQUENCE</scope>
</reference>
<dbReference type="AlphaFoldDB" id="A0A6J6H9K4"/>
<dbReference type="EMBL" id="CAEZUN010000173">
    <property type="protein sequence ID" value="CAB4610271.1"/>
    <property type="molecule type" value="Genomic_DNA"/>
</dbReference>